<keyword evidence="6" id="KW-0677">Repeat</keyword>
<accession>A0A8J2LIT5</accession>
<name>A0A8J2LIT5_9HEXA</name>
<keyword evidence="8" id="KW-0862">Zinc</keyword>
<keyword evidence="5" id="KW-0479">Metal-binding</keyword>
<evidence type="ECO:0000256" key="3">
    <source>
        <dbReference type="ARBA" id="ARBA00022679"/>
    </source>
</evidence>
<dbReference type="OrthoDB" id="308383at2759"/>
<dbReference type="SMART" id="SM00542">
    <property type="entry name" value="FYRC"/>
    <property type="match status" value="1"/>
</dbReference>
<dbReference type="Pfam" id="PF13771">
    <property type="entry name" value="zf-HC5HC2H"/>
    <property type="match status" value="1"/>
</dbReference>
<dbReference type="InterPro" id="IPR003888">
    <property type="entry name" value="FYrich_N"/>
</dbReference>
<evidence type="ECO:0000256" key="11">
    <source>
        <dbReference type="ARBA" id="ARBA00023163"/>
    </source>
</evidence>
<feature type="compositionally biased region" description="Low complexity" evidence="14">
    <location>
        <begin position="3325"/>
        <end position="3336"/>
    </location>
</feature>
<dbReference type="InterPro" id="IPR001965">
    <property type="entry name" value="Znf_PHD"/>
</dbReference>
<sequence length="3760" mass="420797">MIFKKIDAQDWLWIRQSLDDERPFRVGRESTIPRNSHKFLLCNKLSQFQITGEDLGPKRGSIEECWSQFGSDLDLEYVRVLVKLVTRKVVGGNGLQRWSRSKPPPNVFASKGRSFPFSTEESPETASNLLTFRMLFGDESEDTEESEVFLGFEKKDELRKKCRLARDGIAQEICKMEKQIRKAKMDLKRKNMPVEKQIKKLKLERQSPVSCSSTDESTKTNLPITPHDKPLIDCSSDPKNIPVGETNSPLDTQELSLPAVSSSKFSNSSESTTCTETNSVNAKSTPPKVYCANYTTKEDLAVGSTSLSAVPANFVNTNSAKKDSKIPSGESFIGFPVDSPLLLKCKRKLESITIELEKEDDFLGFPQDHPLRQKCIMRLIKLKAEINRNANFIGFSGNDPLLKSVFDKYKAVVSELSTVIDSIKTKRELALKKLSPIQPQKSFKITKEIQHTGLGVDSGIVVNKAPVLNSMLVGSRLETSRGATNVLKQESSKNSSTRKQVKVLHPNVKANIKHVRLGPRIKNVRFCGGPGQTLPLSKFLPHQYPWNQDYGESTGTYEETSKEVFVDLSSEPEFQPDSGAEEEILLGRQRGTWGHRSGLINAIIPFSPEEIAESGFPVIITQPFPPKPLCFLCGSAGMTQLIFCSICCEPYHPYCVGDDVLMASFVVLACLSKKNGTVSANGVTDRCYAESKGNAKLASSLTSHQEPMNEEALKLQEKLTSWTCNRCTICAFCGKNRRDSGKNKHRFDEDKFVKCSCCKDTYHTQCLGKRLADGLIEDFDAPPDSDDESEKQWLCDNCAKCRSCGVKLDRSSYEKKKKKKNNLMLCLECFKRRQRGSFCPICNVSYDDNDYETRMMECGKCQRWIHAKCEGISEEQYQVLSSLPESIEFVCKLCDETGFPLWLHAIRTEIVSGCESVLRRFVKKALRETRKRRALNFDKVLCLELDNSQDSKSVAKIPKTDLAEENQHPKKGLEGFIEPMDVTASNKDHVMPAIPLAKVAPVSQGSTTETIGLAVKFAPTGSRVTRRSRRKNISGSCKSIGNVSPNPEPIQVYETSDGSLISIMECKVLVQDVLKNSTSGASKYVSVMKKLSFDNCSILDTVDSCLEASPGSCNSKPSNNYDSGFGTSPGTGLKPSQSDLEICQRENLEITPKKINSLACSGIKTPIGSTPHVPSTPSRKVVEFSDLVKKQVDMDTTPSVIYFQEESLLIMGEYFVEEDDNRLKQLRDEFVRAVKEVFSWFNPEAIANSDLPKFQRRLTPLMDQTSHINETNTVFPSTNPFEDTYWSDITVDNRICSFCGSSGDLLPDGCGRLLWAGLNEWIHVNCALWSSEVWEEETGALQQVGQALSRSKNSQCEYCGKTGASVSCCHSSCHKSYHFPCSLKAKCGLKLDKKVFCMDHSRSIPHSSLQLEYQVQRKVFVDLDYIKKKEKPVMSGEVRVYIGSMKIETLGEVVSISVCPDPSNIHSKFNDTILIPNDYQCTRLYWSHINPFNKCTYEISGSVQKDWFRNFALNNSHDDFNIVIDHSEPYPLMREKILQMNNFHKWISTAPKLIDEFNVEWIPQFIPQTSEVYCNESSQMEQCCNVECQTFEEKLCNEFSSIPDDVCLQWERFRDDIAKSSMFPLCDEPFELEEYIWLYERLKDISNLLDEDLQNLDSGVDVDCKVNIFNNPERLKMSFSPHSFVDNFVEKLGVKAETAMDPHFKQMLIYNMLDGAVNDSSSDASTSSSSSSSSSDPEMDDGTSDSSSESEEEAERDHTTVSRRLTRTQTQATETAYKGLPIHPSGRLLRRREKKPEIFCKTCKKVFPSKASLSKHGRWCKLKNSSKGNKKESDLHVQQKPSSLSPTSTTKRSRGRPSKKSKLESTKNPANKETHKRTTRQTSNLGKHVSKTAESSKEDFSCVDKENSSSSSSRSESDEQSKTCPRCHLVYKTVDSLKVHQTSGNCLSSDDDEFSEGDAVRDTTQVLLSSHEIDSSTGSSSPQNLSAVTANTSECREIFDENSLPLQISDQISTSSASSDEEDKSDPEANPIMSLDVTGDASKDTMDWTTNATTPQDSRNSMDEEPQVGQADCNADSLASNVQSPLVAQQEIDNVAVSLDDLEQIDETVSISRSSVAEVIDVVIAPALDHPEQPSHVSATASHQFPACTLNQSPIEFFQSYPDVSHNESQNSSLRPYEANYFNNMGNFVIQQAFSNDPRKIVEPTNYSSFSPVSEMPIPVHDHNAKLPLQTLPLGESSSQLSTGNLEMSAEYRMLPKMQSGMAEGFLTRDNAYSMNPVNYTGVSVTPNPADFISFGTSESTGVHSPYQQIMDSGPPVHVPVEYSHVPNPQYPHSIELQQSHVPSSKMFSWPVSDPSQNPLIVNNNLHQFQQQYDHLFSIQNQMRIPQNHHGIASTQVQSSLQHMNMCTPLVAEGVDHSPRISQGFPILGSTRPATGIDNNMAVIVVQNGNTYSTIPVSNLPHIGSSAHSQQNHSNLVLPENQKVQQNVCMMINSHSLPQPPAQQVVNIYPSDQPSNMNSQSVEPSYLIQQEIPSAVSPLKPYSCMRSCSCGKGHDQCISANTAPFASVQMNPLGSACCSTAQGPKQHLRPVKPVKQLMRQNKPISSRPPECLQSNILPPLFTSPRKRDVCSSNLVGVVSLGCGSNSLESTTLGKVPMSSPNIAVVRPMENPLQKMSNQVAQIEVNFNSPSAVVPLNQTETSRFALSPFEERILDSISPLPNESLCKDRQTMAEISSKFVAVVEQANLESRLCEPVQKDNILPKEAEVSNQDSTNKPEGDSKGKSIKVTLKRKEGGDSYSINDIRETGVESAGAMRSLKIKAKITSGEQAGTATDVVVTPVIQTIPIVSELKTTNGQQSSIGYDEKQGLVCTITVPGQSDQVNDVSSNIQSSLPLTGEGFKHTRQLTHRAVIVYEVKCNDTVLFRSSDVRAVWGHIFEVVQGTRLKQKLPPLPYPATNISLPENRREAANSFNMLGLTHQAVQFLLEQLPGTNSVMEKHKFKFHHPKSEEETLPPANPSGCARTEPFISRKPFDMFGWLASKHRTVPATIETPTDWARQDLPIAMRYRNLRVKSSSTLGVFYSAIHGRGLFTRRDIQEGEMIIEYAGELIRTILSDLKEKYYESRGIGCYFFTIDENVIIDATMKGNAARFINHSCEPNCKSKAVDILGKKHILIFAERKIYGGEELTYDYKFALEDFDKKIPLAKSGRVRKATARPFAVLALRKCLYFSIQVEIQQRAFGFGLNSHASPEEEEGSNEMKNKNPRRLSRSASEGLEEERESERESSPAHPAARHKKSNPPPVRKSSRGRSSRSSRNEGDDEESDSRSGSSGGSNSSENGDREENDRIEGEDENGDDMEERPIWEMFKDFVVDTRTKEHKKRNTLIQAIKTYQNKAEQPLRAELFAVVKSYVGSKKERMRSLVNELNVDFDDVVQTKSYFSKTENLKYGTLRVVKYMMDTLEKKHIFGFMCFLNLEVAFENRESIEWSAFELKKSENAPNHKFDVAPDDSPMEHAKIEGIRHQIRRSLRRNLRLKHGNDNVYVHTSLKEKFIFASVMSVKRTLASRGKHNTKLKCSTIVLAFNPKLPYICFHGKFVLQELLDIIHSIPGDYLFLRNMNLKDNGLNPIYTSLCKVSSASIMLSSTFKRRLEEEEGLEEQLNIRELPAFHHNSKRRRTLKNLIDDKQDGGFKTLSLQYTQSKAPDFPITFKFKAPDGNMDGLIADLFERRSWTNPTPYLKAKDLKTNFLKLQHVAMGTKINERH</sequence>
<evidence type="ECO:0000256" key="6">
    <source>
        <dbReference type="ARBA" id="ARBA00022737"/>
    </source>
</evidence>
<organism evidence="19 20">
    <name type="scientific">Allacma fusca</name>
    <dbReference type="NCBI Taxonomy" id="39272"/>
    <lineage>
        <taxon>Eukaryota</taxon>
        <taxon>Metazoa</taxon>
        <taxon>Ecdysozoa</taxon>
        <taxon>Arthropoda</taxon>
        <taxon>Hexapoda</taxon>
        <taxon>Collembola</taxon>
        <taxon>Symphypleona</taxon>
        <taxon>Sminthuridae</taxon>
        <taxon>Allacma</taxon>
    </lineage>
</organism>
<feature type="compositionally biased region" description="Low complexity" evidence="14">
    <location>
        <begin position="1840"/>
        <end position="1850"/>
    </location>
</feature>
<dbReference type="InterPro" id="IPR013087">
    <property type="entry name" value="Znf_C2H2_type"/>
</dbReference>
<dbReference type="GO" id="GO:0098687">
    <property type="term" value="C:chromosomal region"/>
    <property type="evidence" value="ECO:0007669"/>
    <property type="project" value="UniProtKB-ARBA"/>
</dbReference>
<keyword evidence="7 13" id="KW-0863">Zinc-finger</keyword>
<evidence type="ECO:0000259" key="17">
    <source>
        <dbReference type="PROSITE" id="PS50280"/>
    </source>
</evidence>
<feature type="compositionally biased region" description="Basic and acidic residues" evidence="14">
    <location>
        <begin position="3337"/>
        <end position="3346"/>
    </location>
</feature>
<evidence type="ECO:0000256" key="12">
    <source>
        <dbReference type="ARBA" id="ARBA00023242"/>
    </source>
</evidence>
<keyword evidence="20" id="KW-1185">Reference proteome</keyword>
<comment type="caution">
    <text evidence="19">The sequence shown here is derived from an EMBL/GenBank/DDBJ whole genome shotgun (WGS) entry which is preliminary data.</text>
</comment>
<evidence type="ECO:0000256" key="14">
    <source>
        <dbReference type="SAM" id="MobiDB-lite"/>
    </source>
</evidence>
<feature type="compositionally biased region" description="Low complexity" evidence="14">
    <location>
        <begin position="2009"/>
        <end position="2018"/>
    </location>
</feature>
<dbReference type="CDD" id="cd15489">
    <property type="entry name" value="PHD_SF"/>
    <property type="match status" value="1"/>
</dbReference>
<dbReference type="Pfam" id="PF00628">
    <property type="entry name" value="PHD"/>
    <property type="match status" value="1"/>
</dbReference>
<keyword evidence="4" id="KW-0949">S-adenosyl-L-methionine</keyword>
<feature type="region of interest" description="Disordered" evidence="14">
    <location>
        <begin position="2761"/>
        <end position="2788"/>
    </location>
</feature>
<evidence type="ECO:0000259" key="16">
    <source>
        <dbReference type="PROSITE" id="PS50157"/>
    </source>
</evidence>
<evidence type="ECO:0000256" key="2">
    <source>
        <dbReference type="ARBA" id="ARBA00022603"/>
    </source>
</evidence>
<feature type="domain" description="PHD-type" evidence="15">
    <location>
        <begin position="836"/>
        <end position="897"/>
    </location>
</feature>
<evidence type="ECO:0008006" key="21">
    <source>
        <dbReference type="Google" id="ProtNLM"/>
    </source>
</evidence>
<dbReference type="PROSITE" id="PS50157">
    <property type="entry name" value="ZINC_FINGER_C2H2_2"/>
    <property type="match status" value="1"/>
</dbReference>
<dbReference type="PANTHER" id="PTHR45838:SF4">
    <property type="entry name" value="HISTONE-LYSINE N-METHYLTRANSFERASE TRITHORAX"/>
    <property type="match status" value="1"/>
</dbReference>
<feature type="compositionally biased region" description="Basic and acidic residues" evidence="14">
    <location>
        <begin position="1894"/>
        <end position="1907"/>
    </location>
</feature>
<evidence type="ECO:0000313" key="20">
    <source>
        <dbReference type="Proteomes" id="UP000708208"/>
    </source>
</evidence>
<dbReference type="InterPro" id="IPR003889">
    <property type="entry name" value="FYrich_C"/>
</dbReference>
<dbReference type="PROSITE" id="PS50016">
    <property type="entry name" value="ZF_PHD_2"/>
    <property type="match status" value="2"/>
</dbReference>
<feature type="region of interest" description="Disordered" evidence="14">
    <location>
        <begin position="2002"/>
        <end position="2072"/>
    </location>
</feature>
<feature type="compositionally biased region" description="Low complexity" evidence="14">
    <location>
        <begin position="1719"/>
        <end position="1736"/>
    </location>
</feature>
<feature type="domain" description="SET" evidence="17">
    <location>
        <begin position="3075"/>
        <end position="3191"/>
    </location>
</feature>
<dbReference type="SMART" id="SM00317">
    <property type="entry name" value="SET"/>
    <property type="match status" value="1"/>
</dbReference>
<dbReference type="InterPro" id="IPR034732">
    <property type="entry name" value="EPHD"/>
</dbReference>
<keyword evidence="10" id="KW-0805">Transcription regulation</keyword>
<protein>
    <recommendedName>
        <fullName evidence="21">[Histone H3]-lysine(4) N-trimethyltransferase</fullName>
    </recommendedName>
</protein>
<keyword evidence="9" id="KW-0156">Chromatin regulator</keyword>
<feature type="region of interest" description="Disordered" evidence="14">
    <location>
        <begin position="1719"/>
        <end position="1790"/>
    </location>
</feature>
<feature type="compositionally biased region" description="Polar residues" evidence="14">
    <location>
        <begin position="2047"/>
        <end position="2059"/>
    </location>
</feature>
<dbReference type="GO" id="GO:0042800">
    <property type="term" value="F:histone H3K4 methyltransferase activity"/>
    <property type="evidence" value="ECO:0007669"/>
    <property type="project" value="TreeGrafter"/>
</dbReference>
<dbReference type="CDD" id="cd15506">
    <property type="entry name" value="PHD1_KMT2A_like"/>
    <property type="match status" value="1"/>
</dbReference>
<dbReference type="PANTHER" id="PTHR45838">
    <property type="entry name" value="HISTONE-LYSINE-N-METHYLTRANSFERASE 2 KMT2 FAMILY MEMBER"/>
    <property type="match status" value="1"/>
</dbReference>
<evidence type="ECO:0000256" key="4">
    <source>
        <dbReference type="ARBA" id="ARBA00022691"/>
    </source>
</evidence>
<dbReference type="Pfam" id="PF05964">
    <property type="entry name" value="FYRN"/>
    <property type="match status" value="1"/>
</dbReference>
<feature type="domain" description="C2H2-type" evidence="16">
    <location>
        <begin position="1798"/>
        <end position="1841"/>
    </location>
</feature>
<feature type="compositionally biased region" description="Acidic residues" evidence="14">
    <location>
        <begin position="1737"/>
        <end position="1754"/>
    </location>
</feature>
<gene>
    <name evidence="19" type="ORF">AFUS01_LOCUS43776</name>
</gene>
<feature type="compositionally biased region" description="Basic residues" evidence="14">
    <location>
        <begin position="1851"/>
        <end position="1860"/>
    </location>
</feature>
<evidence type="ECO:0000256" key="9">
    <source>
        <dbReference type="ARBA" id="ARBA00022853"/>
    </source>
</evidence>
<dbReference type="CDD" id="cd15508">
    <property type="entry name" value="PHD3_KMT2A_like"/>
    <property type="match status" value="1"/>
</dbReference>
<dbReference type="SMART" id="SM00249">
    <property type="entry name" value="PHD"/>
    <property type="match status" value="4"/>
</dbReference>
<feature type="region of interest" description="Disordered" evidence="14">
    <location>
        <begin position="1112"/>
        <end position="1137"/>
    </location>
</feature>
<keyword evidence="2" id="KW-0489">Methyltransferase</keyword>
<feature type="domain" description="PHD-type" evidence="18">
    <location>
        <begin position="1293"/>
        <end position="1401"/>
    </location>
</feature>
<proteinExistence type="predicted"/>
<dbReference type="Pfam" id="PF00856">
    <property type="entry name" value="SET"/>
    <property type="match status" value="1"/>
</dbReference>
<dbReference type="GO" id="GO:0035097">
    <property type="term" value="C:histone methyltransferase complex"/>
    <property type="evidence" value="ECO:0007669"/>
    <property type="project" value="TreeGrafter"/>
</dbReference>
<dbReference type="GO" id="GO:0045893">
    <property type="term" value="P:positive regulation of DNA-templated transcription"/>
    <property type="evidence" value="ECO:0007669"/>
    <property type="project" value="TreeGrafter"/>
</dbReference>
<evidence type="ECO:0000259" key="18">
    <source>
        <dbReference type="PROSITE" id="PS51805"/>
    </source>
</evidence>
<dbReference type="FunFam" id="3.30.40.10:FF:000002">
    <property type="entry name" value="Histone-lysine N-methyltransferase"/>
    <property type="match status" value="1"/>
</dbReference>
<dbReference type="InterPro" id="IPR001214">
    <property type="entry name" value="SET_dom"/>
</dbReference>
<dbReference type="GO" id="GO:0005700">
    <property type="term" value="C:polytene chromosome"/>
    <property type="evidence" value="ECO:0007669"/>
    <property type="project" value="UniProtKB-ARBA"/>
</dbReference>
<dbReference type="GO" id="GO:0008270">
    <property type="term" value="F:zinc ion binding"/>
    <property type="evidence" value="ECO:0007669"/>
    <property type="project" value="UniProtKB-KW"/>
</dbReference>
<keyword evidence="11" id="KW-0804">Transcription</keyword>
<evidence type="ECO:0000256" key="1">
    <source>
        <dbReference type="ARBA" id="ARBA00004123"/>
    </source>
</evidence>
<evidence type="ECO:0000259" key="15">
    <source>
        <dbReference type="PROSITE" id="PS50016"/>
    </source>
</evidence>
<evidence type="ECO:0000256" key="7">
    <source>
        <dbReference type="ARBA" id="ARBA00022771"/>
    </source>
</evidence>
<dbReference type="Proteomes" id="UP000708208">
    <property type="component" value="Unassembled WGS sequence"/>
</dbReference>
<keyword evidence="3" id="KW-0808">Transferase</keyword>
<evidence type="ECO:0000256" key="8">
    <source>
        <dbReference type="ARBA" id="ARBA00022833"/>
    </source>
</evidence>
<dbReference type="PROSITE" id="PS51542">
    <property type="entry name" value="FYRN"/>
    <property type="match status" value="1"/>
</dbReference>
<evidence type="ECO:0000256" key="10">
    <source>
        <dbReference type="ARBA" id="ARBA00023015"/>
    </source>
</evidence>
<dbReference type="PROSITE" id="PS50280">
    <property type="entry name" value="SET"/>
    <property type="match status" value="1"/>
</dbReference>
<feature type="region of interest" description="Disordered" evidence="14">
    <location>
        <begin position="201"/>
        <end position="232"/>
    </location>
</feature>
<evidence type="ECO:0000313" key="19">
    <source>
        <dbReference type="EMBL" id="CAG7834250.1"/>
    </source>
</evidence>
<feature type="domain" description="PHD-type" evidence="15">
    <location>
        <begin position="727"/>
        <end position="801"/>
    </location>
</feature>
<dbReference type="EMBL" id="CAJVCH010570173">
    <property type="protein sequence ID" value="CAG7834250.1"/>
    <property type="molecule type" value="Genomic_DNA"/>
</dbReference>
<dbReference type="InterPro" id="IPR019787">
    <property type="entry name" value="Znf_PHD-finger"/>
</dbReference>
<evidence type="ECO:0000256" key="5">
    <source>
        <dbReference type="ARBA" id="ARBA00022723"/>
    </source>
</evidence>
<feature type="region of interest" description="Disordered" evidence="14">
    <location>
        <begin position="1821"/>
        <end position="1923"/>
    </location>
</feature>
<feature type="region of interest" description="Disordered" evidence="14">
    <location>
        <begin position="3245"/>
        <end position="3358"/>
    </location>
</feature>
<reference evidence="19" key="1">
    <citation type="submission" date="2021-06" db="EMBL/GenBank/DDBJ databases">
        <authorList>
            <person name="Hodson N. C."/>
            <person name="Mongue J. A."/>
            <person name="Jaron S. K."/>
        </authorList>
    </citation>
    <scope>NUCLEOTIDE SEQUENCE</scope>
</reference>
<dbReference type="GO" id="GO:0032259">
    <property type="term" value="P:methylation"/>
    <property type="evidence" value="ECO:0007669"/>
    <property type="project" value="UniProtKB-KW"/>
</dbReference>
<keyword evidence="12" id="KW-0539">Nucleus</keyword>
<dbReference type="PROSITE" id="PS51805">
    <property type="entry name" value="EPHD"/>
    <property type="match status" value="1"/>
</dbReference>
<dbReference type="Pfam" id="PF05965">
    <property type="entry name" value="FYRC"/>
    <property type="match status" value="1"/>
</dbReference>
<feature type="compositionally biased region" description="Polar residues" evidence="14">
    <location>
        <begin position="207"/>
        <end position="223"/>
    </location>
</feature>
<comment type="subcellular location">
    <subcellularLocation>
        <location evidence="1">Nucleus</location>
    </subcellularLocation>
</comment>
<evidence type="ECO:0000256" key="13">
    <source>
        <dbReference type="PROSITE-ProRule" id="PRU00042"/>
    </source>
</evidence>
<feature type="compositionally biased region" description="Acidic residues" evidence="14">
    <location>
        <begin position="3347"/>
        <end position="3357"/>
    </location>
</feature>
<feature type="compositionally biased region" description="Basic and acidic residues" evidence="14">
    <location>
        <begin position="1861"/>
        <end position="1873"/>
    </location>
</feature>